<feature type="binding site" evidence="15">
    <location>
        <position position="190"/>
    </location>
    <ligand>
        <name>substrate</name>
    </ligand>
</feature>
<dbReference type="InterPro" id="IPR024072">
    <property type="entry name" value="DHFR-like_dom_sf"/>
</dbReference>
<evidence type="ECO:0000313" key="19">
    <source>
        <dbReference type="Proteomes" id="UP000199771"/>
    </source>
</evidence>
<comment type="cofactor">
    <cofactor evidence="13 16">
        <name>Zn(2+)</name>
        <dbReference type="ChEBI" id="CHEBI:29105"/>
    </cofactor>
    <text evidence="13 16">Binds 1 zinc ion.</text>
</comment>
<keyword evidence="7 13" id="KW-0479">Metal-binding</keyword>
<comment type="catalytic activity">
    <reaction evidence="13">
        <text>2,5-diamino-6-hydroxy-4-(5-phosphoribosylamino)-pyrimidine + H2O + H(+) = 5-amino-6-(5-phospho-D-ribosylamino)uracil + NH4(+)</text>
        <dbReference type="Rhea" id="RHEA:21868"/>
        <dbReference type="ChEBI" id="CHEBI:15377"/>
        <dbReference type="ChEBI" id="CHEBI:15378"/>
        <dbReference type="ChEBI" id="CHEBI:28938"/>
        <dbReference type="ChEBI" id="CHEBI:58453"/>
        <dbReference type="ChEBI" id="CHEBI:58614"/>
        <dbReference type="EC" id="3.5.4.26"/>
    </reaction>
</comment>
<feature type="binding site" evidence="15">
    <location>
        <position position="202"/>
    </location>
    <ligand>
        <name>NADP(+)</name>
        <dbReference type="ChEBI" id="CHEBI:58349"/>
    </ligand>
</feature>
<organism evidence="18 19">
    <name type="scientific">Fontimonas thermophila</name>
    <dbReference type="NCBI Taxonomy" id="1076937"/>
    <lineage>
        <taxon>Bacteria</taxon>
        <taxon>Pseudomonadati</taxon>
        <taxon>Pseudomonadota</taxon>
        <taxon>Gammaproteobacteria</taxon>
        <taxon>Nevskiales</taxon>
        <taxon>Nevskiaceae</taxon>
        <taxon>Fontimonas</taxon>
    </lineage>
</organism>
<dbReference type="PANTHER" id="PTHR38011">
    <property type="entry name" value="DIHYDROFOLATE REDUCTASE FAMILY PROTEIN (AFU_ORTHOLOGUE AFUA_8G06820)"/>
    <property type="match status" value="1"/>
</dbReference>
<comment type="similarity">
    <text evidence="5 13">In the C-terminal section; belongs to the HTP reductase family.</text>
</comment>
<dbReference type="GO" id="GO:0008835">
    <property type="term" value="F:diaminohydroxyphosphoribosylaminopyrimidine deaminase activity"/>
    <property type="evidence" value="ECO:0007669"/>
    <property type="project" value="UniProtKB-EC"/>
</dbReference>
<dbReference type="AlphaFoldDB" id="A0A1I2IY40"/>
<dbReference type="Gene3D" id="3.40.430.10">
    <property type="entry name" value="Dihydrofolate Reductase, subunit A"/>
    <property type="match status" value="1"/>
</dbReference>
<dbReference type="EC" id="3.5.4.26" evidence="13"/>
<dbReference type="GO" id="GO:0050661">
    <property type="term" value="F:NADP binding"/>
    <property type="evidence" value="ECO:0007669"/>
    <property type="project" value="InterPro"/>
</dbReference>
<proteinExistence type="inferred from homology"/>
<feature type="binding site" evidence="15">
    <location>
        <position position="210"/>
    </location>
    <ligand>
        <name>substrate</name>
    </ligand>
</feature>
<dbReference type="GO" id="GO:0009231">
    <property type="term" value="P:riboflavin biosynthetic process"/>
    <property type="evidence" value="ECO:0007669"/>
    <property type="project" value="UniProtKB-UniPathway"/>
</dbReference>
<evidence type="ECO:0000256" key="6">
    <source>
        <dbReference type="ARBA" id="ARBA00022619"/>
    </source>
</evidence>
<feature type="binding site" evidence="15">
    <location>
        <position position="294"/>
    </location>
    <ligand>
        <name>substrate</name>
    </ligand>
</feature>
<dbReference type="PROSITE" id="PS00903">
    <property type="entry name" value="CYT_DCMP_DEAMINASES_1"/>
    <property type="match status" value="1"/>
</dbReference>
<dbReference type="NCBIfam" id="TIGR00326">
    <property type="entry name" value="eubact_ribD"/>
    <property type="match status" value="1"/>
</dbReference>
<dbReference type="InterPro" id="IPR050765">
    <property type="entry name" value="Riboflavin_Biosynth_HTPR"/>
</dbReference>
<dbReference type="PROSITE" id="PS51747">
    <property type="entry name" value="CYT_DCMP_DEAMINASES_2"/>
    <property type="match status" value="1"/>
</dbReference>
<dbReference type="InterPro" id="IPR011549">
    <property type="entry name" value="RibD_C"/>
</dbReference>
<dbReference type="EC" id="1.1.1.193" evidence="13"/>
<dbReference type="PANTHER" id="PTHR38011:SF7">
    <property type="entry name" value="2,5-DIAMINO-6-RIBOSYLAMINO-4(3H)-PYRIMIDINONE 5'-PHOSPHATE REDUCTASE"/>
    <property type="match status" value="1"/>
</dbReference>
<evidence type="ECO:0000256" key="7">
    <source>
        <dbReference type="ARBA" id="ARBA00022723"/>
    </source>
</evidence>
<feature type="binding site" evidence="15">
    <location>
        <position position="160"/>
    </location>
    <ligand>
        <name>NADP(+)</name>
        <dbReference type="ChEBI" id="CHEBI:58349"/>
    </ligand>
</feature>
<evidence type="ECO:0000256" key="10">
    <source>
        <dbReference type="ARBA" id="ARBA00022857"/>
    </source>
</evidence>
<comment type="pathway">
    <text evidence="2 13">Cofactor biosynthesis; riboflavin biosynthesis; 5-amino-6-(D-ribitylamino)uracil from GTP: step 2/4.</text>
</comment>
<feature type="binding site" evidence="15">
    <location>
        <begin position="296"/>
        <end position="302"/>
    </location>
    <ligand>
        <name>NADP(+)</name>
        <dbReference type="ChEBI" id="CHEBI:58349"/>
    </ligand>
</feature>
<feature type="binding site" evidence="15">
    <location>
        <position position="174"/>
    </location>
    <ligand>
        <name>substrate</name>
    </ligand>
</feature>
<feature type="active site" description="Proton donor" evidence="14">
    <location>
        <position position="58"/>
    </location>
</feature>
<evidence type="ECO:0000256" key="13">
    <source>
        <dbReference type="PIRNR" id="PIRNR006769"/>
    </source>
</evidence>
<evidence type="ECO:0000259" key="17">
    <source>
        <dbReference type="PROSITE" id="PS51747"/>
    </source>
</evidence>
<feature type="binding site" evidence="16">
    <location>
        <position position="90"/>
    </location>
    <ligand>
        <name>Zn(2+)</name>
        <dbReference type="ChEBI" id="CHEBI:29105"/>
        <note>catalytic</note>
    </ligand>
</feature>
<comment type="similarity">
    <text evidence="4 13">In the N-terminal section; belongs to the cytidine and deoxycytidylate deaminase family.</text>
</comment>
<evidence type="ECO:0000256" key="14">
    <source>
        <dbReference type="PIRSR" id="PIRSR006769-1"/>
    </source>
</evidence>
<dbReference type="STRING" id="1076937.SAMN04488120_104236"/>
<evidence type="ECO:0000256" key="5">
    <source>
        <dbReference type="ARBA" id="ARBA00007417"/>
    </source>
</evidence>
<protein>
    <recommendedName>
        <fullName evidence="13">Riboflavin biosynthesis protein RibD</fullName>
    </recommendedName>
    <domain>
        <recommendedName>
            <fullName evidence="13">Diaminohydroxyphosphoribosylaminopyrimidine deaminase</fullName>
            <shortName evidence="13">DRAP deaminase</shortName>
            <ecNumber evidence="13">3.5.4.26</ecNumber>
        </recommendedName>
        <alternativeName>
            <fullName evidence="13">Riboflavin-specific deaminase</fullName>
        </alternativeName>
    </domain>
    <domain>
        <recommendedName>
            <fullName evidence="13">5-amino-6-(5-phosphoribosylamino)uracil reductase</fullName>
            <ecNumber evidence="13">1.1.1.193</ecNumber>
        </recommendedName>
        <alternativeName>
            <fullName evidence="13">HTP reductase</fullName>
        </alternativeName>
    </domain>
</protein>
<dbReference type="InterPro" id="IPR016193">
    <property type="entry name" value="Cytidine_deaminase-like"/>
</dbReference>
<evidence type="ECO:0000256" key="9">
    <source>
        <dbReference type="ARBA" id="ARBA00022833"/>
    </source>
</evidence>
<evidence type="ECO:0000256" key="4">
    <source>
        <dbReference type="ARBA" id="ARBA00005259"/>
    </source>
</evidence>
<gene>
    <name evidence="18" type="ORF">SAMN04488120_104236</name>
</gene>
<dbReference type="UniPathway" id="UPA00275">
    <property type="reaction ID" value="UER00401"/>
</dbReference>
<dbReference type="Gene3D" id="3.40.140.10">
    <property type="entry name" value="Cytidine Deaminase, domain 2"/>
    <property type="match status" value="1"/>
</dbReference>
<feature type="binding site" evidence="15">
    <location>
        <position position="206"/>
    </location>
    <ligand>
        <name>substrate</name>
    </ligand>
</feature>
<dbReference type="NCBIfam" id="TIGR00227">
    <property type="entry name" value="ribD_Cterm"/>
    <property type="match status" value="1"/>
</dbReference>
<feature type="binding site" evidence="15">
    <location>
        <position position="213"/>
    </location>
    <ligand>
        <name>substrate</name>
    </ligand>
</feature>
<evidence type="ECO:0000256" key="8">
    <source>
        <dbReference type="ARBA" id="ARBA00022801"/>
    </source>
</evidence>
<evidence type="ECO:0000256" key="2">
    <source>
        <dbReference type="ARBA" id="ARBA00004882"/>
    </source>
</evidence>
<keyword evidence="9 13" id="KW-0862">Zinc</keyword>
<evidence type="ECO:0000256" key="1">
    <source>
        <dbReference type="ARBA" id="ARBA00002151"/>
    </source>
</evidence>
<reference evidence="18 19" key="1">
    <citation type="submission" date="2016-10" db="EMBL/GenBank/DDBJ databases">
        <authorList>
            <person name="de Groot N.N."/>
        </authorList>
    </citation>
    <scope>NUCLEOTIDE SEQUENCE [LARGE SCALE GENOMIC DNA]</scope>
    <source>
        <strain evidence="18 19">DSM 23609</strain>
    </source>
</reference>
<dbReference type="InterPro" id="IPR002125">
    <property type="entry name" value="CMP_dCMP_dom"/>
</dbReference>
<evidence type="ECO:0000256" key="16">
    <source>
        <dbReference type="PIRSR" id="PIRSR006769-3"/>
    </source>
</evidence>
<comment type="catalytic activity">
    <reaction evidence="13">
        <text>5-amino-6-(5-phospho-D-ribitylamino)uracil + NADP(+) = 5-amino-6-(5-phospho-D-ribosylamino)uracil + NADPH + H(+)</text>
        <dbReference type="Rhea" id="RHEA:17845"/>
        <dbReference type="ChEBI" id="CHEBI:15378"/>
        <dbReference type="ChEBI" id="CHEBI:57783"/>
        <dbReference type="ChEBI" id="CHEBI:58349"/>
        <dbReference type="ChEBI" id="CHEBI:58421"/>
        <dbReference type="ChEBI" id="CHEBI:58453"/>
        <dbReference type="EC" id="1.1.1.193"/>
    </reaction>
</comment>
<dbReference type="GO" id="GO:0008270">
    <property type="term" value="F:zinc ion binding"/>
    <property type="evidence" value="ECO:0007669"/>
    <property type="project" value="InterPro"/>
</dbReference>
<comment type="pathway">
    <text evidence="3 13">Cofactor biosynthesis; riboflavin biosynthesis; 5-amino-6-(D-ribitylamino)uracil from GTP: step 3/4.</text>
</comment>
<feature type="binding site" evidence="15">
    <location>
        <position position="229"/>
    </location>
    <ligand>
        <name>NADP(+)</name>
        <dbReference type="ChEBI" id="CHEBI:58349"/>
    </ligand>
</feature>
<dbReference type="InterPro" id="IPR002734">
    <property type="entry name" value="RibDG_C"/>
</dbReference>
<keyword evidence="6 13" id="KW-0686">Riboflavin biosynthesis</keyword>
<keyword evidence="19" id="KW-1185">Reference proteome</keyword>
<evidence type="ECO:0000256" key="3">
    <source>
        <dbReference type="ARBA" id="ARBA00004910"/>
    </source>
</evidence>
<keyword evidence="11 13" id="KW-0560">Oxidoreductase</keyword>
<dbReference type="InterPro" id="IPR004794">
    <property type="entry name" value="Eubact_RibD"/>
</dbReference>
<keyword evidence="10 13" id="KW-0521">NADP</keyword>
<dbReference type="Proteomes" id="UP000199771">
    <property type="component" value="Unassembled WGS sequence"/>
</dbReference>
<feature type="binding site" evidence="16">
    <location>
        <position position="56"/>
    </location>
    <ligand>
        <name>Zn(2+)</name>
        <dbReference type="ChEBI" id="CHEBI:29105"/>
        <note>catalytic</note>
    </ligand>
</feature>
<feature type="binding site" evidence="15">
    <location>
        <position position="176"/>
    </location>
    <ligand>
        <name>NADP(+)</name>
        <dbReference type="ChEBI" id="CHEBI:58349"/>
    </ligand>
</feature>
<dbReference type="EMBL" id="FOOC01000004">
    <property type="protein sequence ID" value="SFF45401.1"/>
    <property type="molecule type" value="Genomic_DNA"/>
</dbReference>
<feature type="domain" description="CMP/dCMP-type deaminase" evidence="17">
    <location>
        <begin position="7"/>
        <end position="129"/>
    </location>
</feature>
<dbReference type="Pfam" id="PF01872">
    <property type="entry name" value="RibD_C"/>
    <property type="match status" value="1"/>
</dbReference>
<dbReference type="FunFam" id="3.40.140.10:FF:000025">
    <property type="entry name" value="Riboflavin biosynthesis protein RibD"/>
    <property type="match status" value="1"/>
</dbReference>
<dbReference type="SUPFAM" id="SSF53927">
    <property type="entry name" value="Cytidine deaminase-like"/>
    <property type="match status" value="1"/>
</dbReference>
<dbReference type="CDD" id="cd01284">
    <property type="entry name" value="Riboflavin_deaminase-reductase"/>
    <property type="match status" value="1"/>
</dbReference>
<name>A0A1I2IY40_9GAMM</name>
<evidence type="ECO:0000256" key="12">
    <source>
        <dbReference type="ARBA" id="ARBA00023268"/>
    </source>
</evidence>
<evidence type="ECO:0000256" key="11">
    <source>
        <dbReference type="ARBA" id="ARBA00023002"/>
    </source>
</evidence>
<accession>A0A1I2IY40</accession>
<dbReference type="RefSeq" id="WP_234981540.1">
    <property type="nucleotide sequence ID" value="NZ_FOOC01000004.1"/>
</dbReference>
<sequence>MSDPAFGAPEALMARALRLAERGMMTTHPNPRVGCVIVRDGIIVGEGAHERAGEPHAEVHALRSAGDRARGADVYVSLEPCCHHGRTPPCTDALIAAGVARVFVATADPNPKVAGQGIQRLRAAGIEVHVGLLAAEAQRINRGFFARMMRGRPWLVLKLAMSLDARTAMASGESQWITGEAARADAHRLRAEAGAVLTGVGTVVADDPRLSARGLGEGVRQPDRIVLDTQARAPVHARVWQPGARRLWITRQLPPIVPEGVTVVLAGADAQGRIDLKDALQALARHEVNEILAECGPRLAGSLLEQGLVDEIIAYVAPKLLGDQARPLAHLPGIERLTQALVWRWVDVRQIGDDVRLILQPRTCI</sequence>
<dbReference type="PIRSF" id="PIRSF006769">
    <property type="entry name" value="RibD"/>
    <property type="match status" value="1"/>
</dbReference>
<dbReference type="GO" id="GO:0008703">
    <property type="term" value="F:5-amino-6-(5-phosphoribosylamino)uracil reductase activity"/>
    <property type="evidence" value="ECO:0007669"/>
    <property type="project" value="UniProtKB-EC"/>
</dbReference>
<comment type="function">
    <text evidence="1 13">Converts 2,5-diamino-6-(ribosylamino)-4(3h)-pyrimidinone 5'-phosphate into 5-amino-6-(ribosylamino)-2,4(1h,3h)-pyrimidinedione 5'-phosphate.</text>
</comment>
<feature type="binding site" evidence="16">
    <location>
        <position position="81"/>
    </location>
    <ligand>
        <name>Zn(2+)</name>
        <dbReference type="ChEBI" id="CHEBI:29105"/>
        <note>catalytic</note>
    </ligand>
</feature>
<keyword evidence="12" id="KW-0511">Multifunctional enzyme</keyword>
<dbReference type="InterPro" id="IPR016192">
    <property type="entry name" value="APOBEC/CMP_deaminase_Zn-bd"/>
</dbReference>
<dbReference type="SUPFAM" id="SSF53597">
    <property type="entry name" value="Dihydrofolate reductase-like"/>
    <property type="match status" value="1"/>
</dbReference>
<evidence type="ECO:0000313" key="18">
    <source>
        <dbReference type="EMBL" id="SFF45401.1"/>
    </source>
</evidence>
<dbReference type="Pfam" id="PF00383">
    <property type="entry name" value="dCMP_cyt_deam_1"/>
    <property type="match status" value="1"/>
</dbReference>
<evidence type="ECO:0000256" key="15">
    <source>
        <dbReference type="PIRSR" id="PIRSR006769-2"/>
    </source>
</evidence>
<keyword evidence="8 13" id="KW-0378">Hydrolase</keyword>